<dbReference type="Pfam" id="PF07495">
    <property type="entry name" value="Y_Y_Y"/>
    <property type="match status" value="1"/>
</dbReference>
<evidence type="ECO:0000256" key="2">
    <source>
        <dbReference type="ARBA" id="ARBA00012438"/>
    </source>
</evidence>
<dbReference type="Gene3D" id="3.30.565.10">
    <property type="entry name" value="Histidine kinase-like ATPase, C-terminal domain"/>
    <property type="match status" value="1"/>
</dbReference>
<evidence type="ECO:0000256" key="1">
    <source>
        <dbReference type="ARBA" id="ARBA00000085"/>
    </source>
</evidence>
<dbReference type="Pfam" id="PF02518">
    <property type="entry name" value="HATPase_c"/>
    <property type="match status" value="1"/>
</dbReference>
<evidence type="ECO:0000256" key="7">
    <source>
        <dbReference type="ARBA" id="ARBA00022840"/>
    </source>
</evidence>
<keyword evidence="9" id="KW-1133">Transmembrane helix</keyword>
<dbReference type="EC" id="2.7.13.3" evidence="2"/>
<dbReference type="InterPro" id="IPR011110">
    <property type="entry name" value="Reg_prop"/>
</dbReference>
<name>A0A8J2U7M4_9BACT</name>
<accession>A0A8J2U7M4</accession>
<reference evidence="12" key="2">
    <citation type="submission" date="2020-09" db="EMBL/GenBank/DDBJ databases">
        <authorList>
            <person name="Sun Q."/>
            <person name="Zhou Y."/>
        </authorList>
    </citation>
    <scope>NUCLEOTIDE SEQUENCE</scope>
    <source>
        <strain evidence="12">CGMCC 1.15448</strain>
    </source>
</reference>
<dbReference type="RefSeq" id="WP_188928157.1">
    <property type="nucleotide sequence ID" value="NZ_BMJC01000001.1"/>
</dbReference>
<sequence>MPLSRYWYAVLLVFFTAPARAQLYPFKNFSEKDGLSYQNITAAMEDGRGLLWVGTPNGINWFDGKNFYEPPIAASSGYLNITNLYKDLRNNIWMMTFYDGIYRFSGNRFTRFLPDSVHPESICNNVFDFLQLKDSSYICLTDMNVFAFDGKHFSLFDPDNTALQTACYSIAALGDGSLLLGTNSGLFHYTLEKGKWRLSKSLFRQLSITRITTTRQAIWLGTQTGLFKFNSLASLDRQTPDLYLFDKEYITSMAHIGDDSIWVFGKRLYLINKETIIGFGQENGLPASYVNFIYCDSRGISWFCTNNGLSRLGQVYYQFDDMEKYLPGNNSMTRLAIGRDSTLWVGTQNGLLYREKNNRGFNSIYEVAHVAIGFISWFCQDPNGDLWTGSSSGILKITGRSVSRVSSLHSVSQCKGADGGSWLADIDGNIWWWKGATMRQVSHAAAHQDDIYSLYFDTAKYLWAGFRNSGIKVFHWDHDSLTTIKTYGPADGFTNLRIRCFLGDGRGHLLAGTRTSGIYIFSLKNDSIPCHLDNRQGLKASWIKELSKSGDTIYIATNNGIYSLTGNCTSPSIKQLHFDKAVVGNESGSVLACGPYFYIANKGIMKYYPKAVVPDTLCPPVYFTQLLLGGMEDSTWLPYTVAEKHADLDYAHHTVSFQFTGINLLNADQLRYQYMLEGLDTGWGLPTSRNNVNYNLKPGRYTFRVRALNEAGGWSPHPAAVSFYIHSPFWLTWWFFVLLALALAWVVYTIYRYQLKSALRLEQLRNKISADLHDDMGSSLSSISILSEVASREDEQKSRHIIREINERSLLLMEKMDDIVWSISQKNDTVGNLMSRIQQFASTLLEAKEIEYEVKIPEQVRTVRLDMLRRQHIYLILKEAINNLVKYSCCRSVCISTACTGRTLTISVADDGKGFHRESIRRGNGLLNMEKRAGAIDGELSIASVPGKGTRVTLAVEIE</sequence>
<dbReference type="GO" id="GO:0016020">
    <property type="term" value="C:membrane"/>
    <property type="evidence" value="ECO:0007669"/>
    <property type="project" value="InterPro"/>
</dbReference>
<evidence type="ECO:0000256" key="5">
    <source>
        <dbReference type="ARBA" id="ARBA00022741"/>
    </source>
</evidence>
<evidence type="ECO:0000256" key="8">
    <source>
        <dbReference type="ARBA" id="ARBA00023012"/>
    </source>
</evidence>
<dbReference type="SUPFAM" id="SSF63829">
    <property type="entry name" value="Calcium-dependent phosphotriesterase"/>
    <property type="match status" value="1"/>
</dbReference>
<feature type="signal peptide" evidence="10">
    <location>
        <begin position="1"/>
        <end position="21"/>
    </location>
</feature>
<feature type="chain" id="PRO_5035173867" description="histidine kinase" evidence="10">
    <location>
        <begin position="22"/>
        <end position="959"/>
    </location>
</feature>
<feature type="transmembrane region" description="Helical" evidence="9">
    <location>
        <begin position="730"/>
        <end position="751"/>
    </location>
</feature>
<dbReference type="PROSITE" id="PS50109">
    <property type="entry name" value="HIS_KIN"/>
    <property type="match status" value="1"/>
</dbReference>
<dbReference type="PANTHER" id="PTHR24421">
    <property type="entry name" value="NITRATE/NITRITE SENSOR PROTEIN NARX-RELATED"/>
    <property type="match status" value="1"/>
</dbReference>
<feature type="domain" description="Histidine kinase" evidence="11">
    <location>
        <begin position="771"/>
        <end position="959"/>
    </location>
</feature>
<comment type="catalytic activity">
    <reaction evidence="1">
        <text>ATP + protein L-histidine = ADP + protein N-phospho-L-histidine.</text>
        <dbReference type="EC" id="2.7.13.3"/>
    </reaction>
</comment>
<dbReference type="InterPro" id="IPR036890">
    <property type="entry name" value="HATPase_C_sf"/>
</dbReference>
<reference evidence="12" key="1">
    <citation type="journal article" date="2014" name="Int. J. Syst. Evol. Microbiol.">
        <title>Complete genome sequence of Corynebacterium casei LMG S-19264T (=DSM 44701T), isolated from a smear-ripened cheese.</title>
        <authorList>
            <consortium name="US DOE Joint Genome Institute (JGI-PGF)"/>
            <person name="Walter F."/>
            <person name="Albersmeier A."/>
            <person name="Kalinowski J."/>
            <person name="Ruckert C."/>
        </authorList>
    </citation>
    <scope>NUCLEOTIDE SEQUENCE</scope>
    <source>
        <strain evidence="12">CGMCC 1.15448</strain>
    </source>
</reference>
<dbReference type="InterPro" id="IPR005467">
    <property type="entry name" value="His_kinase_dom"/>
</dbReference>
<dbReference type="Proteomes" id="UP000607559">
    <property type="component" value="Unassembled WGS sequence"/>
</dbReference>
<keyword evidence="13" id="KW-1185">Reference proteome</keyword>
<keyword evidence="3" id="KW-0597">Phosphoprotein</keyword>
<dbReference type="GO" id="GO:0046983">
    <property type="term" value="F:protein dimerization activity"/>
    <property type="evidence" value="ECO:0007669"/>
    <property type="project" value="InterPro"/>
</dbReference>
<keyword evidence="6" id="KW-0418">Kinase</keyword>
<comment type="caution">
    <text evidence="12">The sequence shown here is derived from an EMBL/GenBank/DDBJ whole genome shotgun (WGS) entry which is preliminary data.</text>
</comment>
<dbReference type="SUPFAM" id="SSF55874">
    <property type="entry name" value="ATPase domain of HSP90 chaperone/DNA topoisomerase II/histidine kinase"/>
    <property type="match status" value="1"/>
</dbReference>
<protein>
    <recommendedName>
        <fullName evidence="2">histidine kinase</fullName>
        <ecNumber evidence="2">2.7.13.3</ecNumber>
    </recommendedName>
</protein>
<dbReference type="InterPro" id="IPR015943">
    <property type="entry name" value="WD40/YVTN_repeat-like_dom_sf"/>
</dbReference>
<dbReference type="Gene3D" id="1.20.5.1930">
    <property type="match status" value="1"/>
</dbReference>
<evidence type="ECO:0000256" key="9">
    <source>
        <dbReference type="SAM" id="Phobius"/>
    </source>
</evidence>
<dbReference type="GO" id="GO:0000155">
    <property type="term" value="F:phosphorelay sensor kinase activity"/>
    <property type="evidence" value="ECO:0007669"/>
    <property type="project" value="InterPro"/>
</dbReference>
<dbReference type="CDD" id="cd00063">
    <property type="entry name" value="FN3"/>
    <property type="match status" value="1"/>
</dbReference>
<evidence type="ECO:0000256" key="6">
    <source>
        <dbReference type="ARBA" id="ARBA00022777"/>
    </source>
</evidence>
<keyword evidence="5" id="KW-0547">Nucleotide-binding</keyword>
<keyword evidence="7" id="KW-0067">ATP-binding</keyword>
<dbReference type="AlphaFoldDB" id="A0A8J2U7M4"/>
<keyword evidence="8" id="KW-0902">Two-component regulatory system</keyword>
<evidence type="ECO:0000256" key="10">
    <source>
        <dbReference type="SAM" id="SignalP"/>
    </source>
</evidence>
<keyword evidence="10" id="KW-0732">Signal</keyword>
<dbReference type="Pfam" id="PF07494">
    <property type="entry name" value="Reg_prop"/>
    <property type="match status" value="1"/>
</dbReference>
<dbReference type="EMBL" id="BMJC01000001">
    <property type="protein sequence ID" value="GGA84805.1"/>
    <property type="molecule type" value="Genomic_DNA"/>
</dbReference>
<dbReference type="CDD" id="cd16917">
    <property type="entry name" value="HATPase_UhpB-NarQ-NarX-like"/>
    <property type="match status" value="1"/>
</dbReference>
<proteinExistence type="predicted"/>
<dbReference type="Gene3D" id="2.130.10.10">
    <property type="entry name" value="YVTN repeat-like/Quinoprotein amine dehydrogenase"/>
    <property type="match status" value="3"/>
</dbReference>
<keyword evidence="4" id="KW-0808">Transferase</keyword>
<dbReference type="InterPro" id="IPR013783">
    <property type="entry name" value="Ig-like_fold"/>
</dbReference>
<dbReference type="InterPro" id="IPR011712">
    <property type="entry name" value="Sig_transdc_His_kin_sub3_dim/P"/>
</dbReference>
<evidence type="ECO:0000256" key="3">
    <source>
        <dbReference type="ARBA" id="ARBA00022553"/>
    </source>
</evidence>
<dbReference type="PANTHER" id="PTHR24421:SF10">
    <property type="entry name" value="NITRATE_NITRITE SENSOR PROTEIN NARQ"/>
    <property type="match status" value="1"/>
</dbReference>
<dbReference type="InterPro" id="IPR003594">
    <property type="entry name" value="HATPase_dom"/>
</dbReference>
<keyword evidence="9" id="KW-0812">Transmembrane</keyword>
<evidence type="ECO:0000259" key="11">
    <source>
        <dbReference type="PROSITE" id="PS50109"/>
    </source>
</evidence>
<dbReference type="InterPro" id="IPR050482">
    <property type="entry name" value="Sensor_HK_TwoCompSys"/>
</dbReference>
<dbReference type="InterPro" id="IPR003961">
    <property type="entry name" value="FN3_dom"/>
</dbReference>
<dbReference type="InterPro" id="IPR011123">
    <property type="entry name" value="Y_Y_Y"/>
</dbReference>
<dbReference type="GO" id="GO:0005524">
    <property type="term" value="F:ATP binding"/>
    <property type="evidence" value="ECO:0007669"/>
    <property type="project" value="UniProtKB-KW"/>
</dbReference>
<gene>
    <name evidence="12" type="ORF">GCM10011511_04790</name>
</gene>
<evidence type="ECO:0000256" key="4">
    <source>
        <dbReference type="ARBA" id="ARBA00022679"/>
    </source>
</evidence>
<keyword evidence="9" id="KW-0472">Membrane</keyword>
<dbReference type="Pfam" id="PF07730">
    <property type="entry name" value="HisKA_3"/>
    <property type="match status" value="1"/>
</dbReference>
<evidence type="ECO:0000313" key="13">
    <source>
        <dbReference type="Proteomes" id="UP000607559"/>
    </source>
</evidence>
<organism evidence="12 13">
    <name type="scientific">Puia dinghuensis</name>
    <dbReference type="NCBI Taxonomy" id="1792502"/>
    <lineage>
        <taxon>Bacteria</taxon>
        <taxon>Pseudomonadati</taxon>
        <taxon>Bacteroidota</taxon>
        <taxon>Chitinophagia</taxon>
        <taxon>Chitinophagales</taxon>
        <taxon>Chitinophagaceae</taxon>
        <taxon>Puia</taxon>
    </lineage>
</organism>
<evidence type="ECO:0000313" key="12">
    <source>
        <dbReference type="EMBL" id="GGA84805.1"/>
    </source>
</evidence>
<dbReference type="Gene3D" id="2.60.40.10">
    <property type="entry name" value="Immunoglobulins"/>
    <property type="match status" value="1"/>
</dbReference>